<dbReference type="PRINTS" id="PR00039">
    <property type="entry name" value="HTHLYSR"/>
</dbReference>
<evidence type="ECO:0000256" key="2">
    <source>
        <dbReference type="ARBA" id="ARBA00023015"/>
    </source>
</evidence>
<dbReference type="FunFam" id="1.10.10.10:FF:000001">
    <property type="entry name" value="LysR family transcriptional regulator"/>
    <property type="match status" value="1"/>
</dbReference>
<dbReference type="SUPFAM" id="SSF53850">
    <property type="entry name" value="Periplasmic binding protein-like II"/>
    <property type="match status" value="1"/>
</dbReference>
<keyword evidence="7" id="KW-1185">Reference proteome</keyword>
<dbReference type="GO" id="GO:0006351">
    <property type="term" value="P:DNA-templated transcription"/>
    <property type="evidence" value="ECO:0007669"/>
    <property type="project" value="TreeGrafter"/>
</dbReference>
<keyword evidence="3" id="KW-0238">DNA-binding</keyword>
<dbReference type="Proteomes" id="UP000280434">
    <property type="component" value="Unassembled WGS sequence"/>
</dbReference>
<dbReference type="Gene3D" id="1.10.10.10">
    <property type="entry name" value="Winged helix-like DNA-binding domain superfamily/Winged helix DNA-binding domain"/>
    <property type="match status" value="1"/>
</dbReference>
<evidence type="ECO:0000259" key="5">
    <source>
        <dbReference type="PROSITE" id="PS50931"/>
    </source>
</evidence>
<dbReference type="AlphaFoldDB" id="A0A494XT23"/>
<keyword evidence="2" id="KW-0805">Transcription regulation</keyword>
<dbReference type="InterPro" id="IPR005119">
    <property type="entry name" value="LysR_subst-bd"/>
</dbReference>
<organism evidence="6 7">
    <name type="scientific">Trinickia fusca</name>
    <dbReference type="NCBI Taxonomy" id="2419777"/>
    <lineage>
        <taxon>Bacteria</taxon>
        <taxon>Pseudomonadati</taxon>
        <taxon>Pseudomonadota</taxon>
        <taxon>Betaproteobacteria</taxon>
        <taxon>Burkholderiales</taxon>
        <taxon>Burkholderiaceae</taxon>
        <taxon>Trinickia</taxon>
    </lineage>
</organism>
<protein>
    <submittedName>
        <fullName evidence="6">LysR family transcriptional regulator</fullName>
    </submittedName>
</protein>
<dbReference type="PANTHER" id="PTHR30537">
    <property type="entry name" value="HTH-TYPE TRANSCRIPTIONAL REGULATOR"/>
    <property type="match status" value="1"/>
</dbReference>
<dbReference type="InterPro" id="IPR036388">
    <property type="entry name" value="WH-like_DNA-bd_sf"/>
</dbReference>
<dbReference type="OrthoDB" id="9072091at2"/>
<evidence type="ECO:0000256" key="3">
    <source>
        <dbReference type="ARBA" id="ARBA00023125"/>
    </source>
</evidence>
<accession>A0A494XT23</accession>
<evidence type="ECO:0000313" key="6">
    <source>
        <dbReference type="EMBL" id="RKP51274.1"/>
    </source>
</evidence>
<evidence type="ECO:0000256" key="1">
    <source>
        <dbReference type="ARBA" id="ARBA00009437"/>
    </source>
</evidence>
<sequence length="304" mass="34169">MNQLEQMASMAIFAKIVETMSYTEAARVIGVSKSAVSKELARLEATLGVTLLKRTTRKIEITDVGRTYYEYCARMLVEMRSADAFMEKYHADPVGNLRVAAPVTFGNVVLMPALNQFATKYVNVQVELDLTDRQIDPESQNVDVAIMINRSKPEHARGKVLMEIDWGLFAAPAYLGRHPSITDPEQLSRHGFLLFRGPAHTSVVAMQKHKREVEVRARCVMRSNNSRALLSSALDGLGVAYLPRYVANEAVDDGTLVPIFPDWTFEKRFAFLMWRDDPFVAPRVLSFIQFLTDHFANTHTPSAA</sequence>
<dbReference type="Gene3D" id="3.40.190.290">
    <property type="match status" value="1"/>
</dbReference>
<dbReference type="GO" id="GO:0003700">
    <property type="term" value="F:DNA-binding transcription factor activity"/>
    <property type="evidence" value="ECO:0007669"/>
    <property type="project" value="InterPro"/>
</dbReference>
<dbReference type="CDD" id="cd08422">
    <property type="entry name" value="PBP2_CrgA_like"/>
    <property type="match status" value="1"/>
</dbReference>
<name>A0A494XT23_9BURK</name>
<dbReference type="InterPro" id="IPR058163">
    <property type="entry name" value="LysR-type_TF_proteobact-type"/>
</dbReference>
<feature type="domain" description="HTH lysR-type" evidence="5">
    <location>
        <begin position="1"/>
        <end position="62"/>
    </location>
</feature>
<proteinExistence type="inferred from homology"/>
<dbReference type="Pfam" id="PF00126">
    <property type="entry name" value="HTH_1"/>
    <property type="match status" value="1"/>
</dbReference>
<dbReference type="InterPro" id="IPR036390">
    <property type="entry name" value="WH_DNA-bd_sf"/>
</dbReference>
<dbReference type="Pfam" id="PF03466">
    <property type="entry name" value="LysR_substrate"/>
    <property type="match status" value="1"/>
</dbReference>
<dbReference type="EMBL" id="RBZV01000002">
    <property type="protein sequence ID" value="RKP51274.1"/>
    <property type="molecule type" value="Genomic_DNA"/>
</dbReference>
<reference evidence="6 7" key="1">
    <citation type="submission" date="2018-10" db="EMBL/GenBank/DDBJ databases">
        <title>Paraburkholderia sp. 7MK8-2, isolated from soil.</title>
        <authorList>
            <person name="Gao Z.-H."/>
            <person name="Qiu L.-H."/>
        </authorList>
    </citation>
    <scope>NUCLEOTIDE SEQUENCE [LARGE SCALE GENOMIC DNA]</scope>
    <source>
        <strain evidence="6 7">7MK8-2</strain>
    </source>
</reference>
<keyword evidence="4" id="KW-0804">Transcription</keyword>
<dbReference type="RefSeq" id="WP_121277363.1">
    <property type="nucleotide sequence ID" value="NZ_RBZV01000002.1"/>
</dbReference>
<dbReference type="GO" id="GO:0043565">
    <property type="term" value="F:sequence-specific DNA binding"/>
    <property type="evidence" value="ECO:0007669"/>
    <property type="project" value="TreeGrafter"/>
</dbReference>
<dbReference type="PANTHER" id="PTHR30537:SF5">
    <property type="entry name" value="HTH-TYPE TRANSCRIPTIONAL ACTIVATOR TTDR-RELATED"/>
    <property type="match status" value="1"/>
</dbReference>
<comment type="caution">
    <text evidence="6">The sequence shown here is derived from an EMBL/GenBank/DDBJ whole genome shotgun (WGS) entry which is preliminary data.</text>
</comment>
<evidence type="ECO:0000256" key="4">
    <source>
        <dbReference type="ARBA" id="ARBA00023163"/>
    </source>
</evidence>
<evidence type="ECO:0000313" key="7">
    <source>
        <dbReference type="Proteomes" id="UP000280434"/>
    </source>
</evidence>
<gene>
    <name evidence="6" type="ORF">D7S89_07985</name>
</gene>
<dbReference type="PROSITE" id="PS50931">
    <property type="entry name" value="HTH_LYSR"/>
    <property type="match status" value="1"/>
</dbReference>
<dbReference type="SUPFAM" id="SSF46785">
    <property type="entry name" value="Winged helix' DNA-binding domain"/>
    <property type="match status" value="1"/>
</dbReference>
<dbReference type="InterPro" id="IPR000847">
    <property type="entry name" value="LysR_HTH_N"/>
</dbReference>
<comment type="similarity">
    <text evidence="1">Belongs to the LysR transcriptional regulatory family.</text>
</comment>